<dbReference type="EMBL" id="AP012337">
    <property type="protein sequence ID" value="BAL98222.1"/>
    <property type="molecule type" value="Genomic_DNA"/>
</dbReference>
<dbReference type="GO" id="GO:0006086">
    <property type="term" value="P:pyruvate decarboxylation to acetyl-CoA"/>
    <property type="evidence" value="ECO:0007669"/>
    <property type="project" value="TreeGrafter"/>
</dbReference>
<organism evidence="5 6">
    <name type="scientific">Caldilinea aerophila (strain DSM 14535 / JCM 11387 / NBRC 104270 / STL-6-O1)</name>
    <dbReference type="NCBI Taxonomy" id="926550"/>
    <lineage>
        <taxon>Bacteria</taxon>
        <taxon>Bacillati</taxon>
        <taxon>Chloroflexota</taxon>
        <taxon>Caldilineae</taxon>
        <taxon>Caldilineales</taxon>
        <taxon>Caldilineaceae</taxon>
        <taxon>Caldilinea</taxon>
    </lineage>
</organism>
<dbReference type="Proteomes" id="UP000007880">
    <property type="component" value="Chromosome"/>
</dbReference>
<dbReference type="InterPro" id="IPR001017">
    <property type="entry name" value="DH_E1"/>
</dbReference>
<dbReference type="AlphaFoldDB" id="I0HYY5"/>
<name>I0HYY5_CALAS</name>
<proteinExistence type="predicted"/>
<dbReference type="RefSeq" id="WP_014431464.1">
    <property type="nucleotide sequence ID" value="NC_017079.1"/>
</dbReference>
<dbReference type="PATRIC" id="fig|926550.5.peg.196"/>
<gene>
    <name evidence="5" type="primary">acoA</name>
    <name evidence="5" type="ordered locus">CLDAP_01830</name>
</gene>
<dbReference type="eggNOG" id="COG1071">
    <property type="taxonomic scope" value="Bacteria"/>
</dbReference>
<dbReference type="Gene3D" id="3.40.50.970">
    <property type="match status" value="1"/>
</dbReference>
<accession>I0HYY5</accession>
<evidence type="ECO:0000256" key="1">
    <source>
        <dbReference type="ARBA" id="ARBA00001964"/>
    </source>
</evidence>
<dbReference type="GO" id="GO:0004739">
    <property type="term" value="F:pyruvate dehydrogenase (acetyl-transferring) activity"/>
    <property type="evidence" value="ECO:0007669"/>
    <property type="project" value="TreeGrafter"/>
</dbReference>
<evidence type="ECO:0000313" key="6">
    <source>
        <dbReference type="Proteomes" id="UP000007880"/>
    </source>
</evidence>
<evidence type="ECO:0000256" key="2">
    <source>
        <dbReference type="ARBA" id="ARBA00023002"/>
    </source>
</evidence>
<dbReference type="PANTHER" id="PTHR11516">
    <property type="entry name" value="PYRUVATE DEHYDROGENASE E1 COMPONENT, ALPHA SUBUNIT BACTERIAL AND ORGANELLAR"/>
    <property type="match status" value="1"/>
</dbReference>
<dbReference type="InterPro" id="IPR050642">
    <property type="entry name" value="PDH_E1_Alpha_Subunit"/>
</dbReference>
<dbReference type="STRING" id="926550.CLDAP_01830"/>
<evidence type="ECO:0000313" key="5">
    <source>
        <dbReference type="EMBL" id="BAL98222.1"/>
    </source>
</evidence>
<dbReference type="CDD" id="cd02000">
    <property type="entry name" value="TPP_E1_PDC_ADC_BCADC"/>
    <property type="match status" value="1"/>
</dbReference>
<protein>
    <submittedName>
        <fullName evidence="5">Acetoin dehydrogenase E1 component alpha subunit</fullName>
    </submittedName>
</protein>
<comment type="cofactor">
    <cofactor evidence="1">
        <name>thiamine diphosphate</name>
        <dbReference type="ChEBI" id="CHEBI:58937"/>
    </cofactor>
</comment>
<dbReference type="HOGENOM" id="CLU_029393_5_0_0"/>
<evidence type="ECO:0000259" key="4">
    <source>
        <dbReference type="Pfam" id="PF00676"/>
    </source>
</evidence>
<dbReference type="InterPro" id="IPR029061">
    <property type="entry name" value="THDP-binding"/>
</dbReference>
<feature type="domain" description="Dehydrogenase E1 component" evidence="4">
    <location>
        <begin position="19"/>
        <end position="315"/>
    </location>
</feature>
<dbReference type="OrthoDB" id="9766715at2"/>
<sequence length="326" mass="35702">MMTSYLLTNQQRLELFYWMLLTRVFDETMVNLWKQGRGIGGTFSQRGHEAISVGAAYALGPDDVIAPMHRDLGAYLLRGLTPTRVFGNLLGRANGVSGGRDANLHGMGDLRHRIIGFISHLPHSLPVALGAAMSFVYRNEPCVALTFTGDGASSAGLFHETLNMASLWNAPLIVIVENNQYAYSTPLHQQMKVPDIARRAEIYGMAGVTVDGNDVEAVYTVVQEAVTRARRGGGPTLIEAKTMRMLGHAIHDGAEYVPRELLEQWEARDPVRCYRQKLLDEGVADETELAEIARRVEVEIADALAQAEASPLPDPATVEQGVYAGE</sequence>
<reference evidence="5 6" key="1">
    <citation type="submission" date="2012-02" db="EMBL/GenBank/DDBJ databases">
        <title>Complete genome sequence of Caldilinea aerophila DSM 14535 (= NBRC 102666).</title>
        <authorList>
            <person name="Oguchi A."/>
            <person name="Hosoyama A."/>
            <person name="Sekine M."/>
            <person name="Fukai R."/>
            <person name="Kato Y."/>
            <person name="Nakamura S."/>
            <person name="Hanada S."/>
            <person name="Yamazaki S."/>
            <person name="Fujita N."/>
        </authorList>
    </citation>
    <scope>NUCLEOTIDE SEQUENCE [LARGE SCALE GENOMIC DNA]</scope>
    <source>
        <strain evidence="6">DSM 14535 / JCM 11387 / NBRC 104270 / STL-6-O1</strain>
    </source>
</reference>
<dbReference type="KEGG" id="cap:CLDAP_01830"/>
<keyword evidence="2" id="KW-0560">Oxidoreductase</keyword>
<keyword evidence="3" id="KW-0786">Thiamine pyrophosphate</keyword>
<dbReference type="SUPFAM" id="SSF52518">
    <property type="entry name" value="Thiamin diphosphate-binding fold (THDP-binding)"/>
    <property type="match status" value="1"/>
</dbReference>
<dbReference type="Pfam" id="PF00676">
    <property type="entry name" value="E1_dh"/>
    <property type="match status" value="1"/>
</dbReference>
<dbReference type="PANTHER" id="PTHR11516:SF41">
    <property type="entry name" value="3-METHYL-2-OXOBUTANOATE DEHYDROGENASE SUBUNIT ALPHA"/>
    <property type="match status" value="1"/>
</dbReference>
<keyword evidence="6" id="KW-1185">Reference proteome</keyword>
<evidence type="ECO:0000256" key="3">
    <source>
        <dbReference type="ARBA" id="ARBA00023052"/>
    </source>
</evidence>